<dbReference type="PRINTS" id="PR00084">
    <property type="entry name" value="MTLDHDRGNASE"/>
</dbReference>
<gene>
    <name evidence="5" type="ORF">QWZ10_16335</name>
</gene>
<dbReference type="PANTHER" id="PTHR43362">
    <property type="entry name" value="MANNITOL DEHYDROGENASE DSF1-RELATED"/>
    <property type="match status" value="1"/>
</dbReference>
<dbReference type="Gene3D" id="3.40.50.720">
    <property type="entry name" value="NAD(P)-binding Rossmann-like Domain"/>
    <property type="match status" value="1"/>
</dbReference>
<organism evidence="5 6">
    <name type="scientific">Paracoccus cavernae</name>
    <dbReference type="NCBI Taxonomy" id="1571207"/>
    <lineage>
        <taxon>Bacteria</taxon>
        <taxon>Pseudomonadati</taxon>
        <taxon>Pseudomonadota</taxon>
        <taxon>Alphaproteobacteria</taxon>
        <taxon>Rhodobacterales</taxon>
        <taxon>Paracoccaceae</taxon>
        <taxon>Paracoccus</taxon>
    </lineage>
</organism>
<dbReference type="InterPro" id="IPR036291">
    <property type="entry name" value="NAD(P)-bd_dom_sf"/>
</dbReference>
<evidence type="ECO:0000256" key="2">
    <source>
        <dbReference type="ARBA" id="ARBA00023027"/>
    </source>
</evidence>
<keyword evidence="1" id="KW-0560">Oxidoreductase</keyword>
<sequence length="239" mass="25099">MRLTSQTPRNQGADWPAYDPEARGVGIVHLGLGAFARAHLCAYTEAAMAAEGGDWRVIGASLRGQDVARALNPQDGRYSLLIKGTVTKAQVVGALARVLSGETVAQDVLAAIGDPACRIVSMTVTEKGYGLRRSGGCDPDHPAVAADLARPEAPSGVLGLLALGLKRRFAAGVPPFTMLSCDNLPDNGRLLKLAVMDFARLAHGEDLAARIEAEVASPSSMVDRITPRSTEATLPRPQP</sequence>
<reference evidence="6" key="1">
    <citation type="journal article" date="2019" name="Int. J. Syst. Evol. Microbiol.">
        <title>The Global Catalogue of Microorganisms (GCM) 10K type strain sequencing project: providing services to taxonomists for standard genome sequencing and annotation.</title>
        <authorList>
            <consortium name="The Broad Institute Genomics Platform"/>
            <consortium name="The Broad Institute Genome Sequencing Center for Infectious Disease"/>
            <person name="Wu L."/>
            <person name="Ma J."/>
        </authorList>
    </citation>
    <scope>NUCLEOTIDE SEQUENCE [LARGE SCALE GENOMIC DNA]</scope>
    <source>
        <strain evidence="6">CECT 8482</strain>
    </source>
</reference>
<dbReference type="InterPro" id="IPR013131">
    <property type="entry name" value="Mannitol_DH_N"/>
</dbReference>
<feature type="region of interest" description="Disordered" evidence="3">
    <location>
        <begin position="218"/>
        <end position="239"/>
    </location>
</feature>
<feature type="domain" description="Mannitol dehydrogenase N-terminal" evidence="4">
    <location>
        <begin position="26"/>
        <end position="230"/>
    </location>
</feature>
<keyword evidence="2" id="KW-0520">NAD</keyword>
<dbReference type="InterPro" id="IPR000669">
    <property type="entry name" value="Mannitol_DH"/>
</dbReference>
<name>A0ABT8D844_9RHOB</name>
<dbReference type="Proteomes" id="UP001243846">
    <property type="component" value="Unassembled WGS sequence"/>
</dbReference>
<dbReference type="Pfam" id="PF01232">
    <property type="entry name" value="Mannitol_dh"/>
    <property type="match status" value="1"/>
</dbReference>
<proteinExistence type="predicted"/>
<dbReference type="EMBL" id="JAUFRC010000001">
    <property type="protein sequence ID" value="MDN3712922.1"/>
    <property type="molecule type" value="Genomic_DNA"/>
</dbReference>
<accession>A0ABT8D844</accession>
<dbReference type="PROSITE" id="PS00974">
    <property type="entry name" value="MANNITOL_DHGENASE"/>
    <property type="match status" value="1"/>
</dbReference>
<keyword evidence="6" id="KW-1185">Reference proteome</keyword>
<dbReference type="InterPro" id="IPR050988">
    <property type="entry name" value="Mannitol_DH/Oxidoreductase"/>
</dbReference>
<evidence type="ECO:0000256" key="3">
    <source>
        <dbReference type="SAM" id="MobiDB-lite"/>
    </source>
</evidence>
<dbReference type="InterPro" id="IPR023027">
    <property type="entry name" value="Mannitol_DH_CS"/>
</dbReference>
<evidence type="ECO:0000259" key="4">
    <source>
        <dbReference type="Pfam" id="PF01232"/>
    </source>
</evidence>
<evidence type="ECO:0000313" key="6">
    <source>
        <dbReference type="Proteomes" id="UP001243846"/>
    </source>
</evidence>
<evidence type="ECO:0000256" key="1">
    <source>
        <dbReference type="ARBA" id="ARBA00023002"/>
    </source>
</evidence>
<dbReference type="PANTHER" id="PTHR43362:SF1">
    <property type="entry name" value="MANNITOL DEHYDROGENASE 2-RELATED"/>
    <property type="match status" value="1"/>
</dbReference>
<protein>
    <recommendedName>
        <fullName evidence="4">Mannitol dehydrogenase N-terminal domain-containing protein</fullName>
    </recommendedName>
</protein>
<dbReference type="SUPFAM" id="SSF51735">
    <property type="entry name" value="NAD(P)-binding Rossmann-fold domains"/>
    <property type="match status" value="1"/>
</dbReference>
<comment type="caution">
    <text evidence="5">The sequence shown here is derived from an EMBL/GenBank/DDBJ whole genome shotgun (WGS) entry which is preliminary data.</text>
</comment>
<evidence type="ECO:0000313" key="5">
    <source>
        <dbReference type="EMBL" id="MDN3712922.1"/>
    </source>
</evidence>